<dbReference type="AlphaFoldDB" id="A0A2J7PZ34"/>
<comment type="caution">
    <text evidence="7">The sequence shown here is derived from an EMBL/GenBank/DDBJ whole genome shotgun (WGS) entry which is preliminary data.</text>
</comment>
<feature type="region of interest" description="Disordered" evidence="6">
    <location>
        <begin position="404"/>
        <end position="423"/>
    </location>
</feature>
<evidence type="ECO:0008006" key="9">
    <source>
        <dbReference type="Google" id="ProtNLM"/>
    </source>
</evidence>
<evidence type="ECO:0000256" key="6">
    <source>
        <dbReference type="SAM" id="MobiDB-lite"/>
    </source>
</evidence>
<dbReference type="PANTHER" id="PTHR20986:SF24">
    <property type="entry name" value="FMRFAMIDE-LIKE NEUROPEPTIDES 1"/>
    <property type="match status" value="1"/>
</dbReference>
<feature type="compositionally biased region" description="Polar residues" evidence="6">
    <location>
        <begin position="57"/>
        <end position="66"/>
    </location>
</feature>
<protein>
    <recommendedName>
        <fullName evidence="9">FMRFamide neuropeptides</fullName>
    </recommendedName>
</protein>
<feature type="region of interest" description="Disordered" evidence="6">
    <location>
        <begin position="1"/>
        <end position="20"/>
    </location>
</feature>
<dbReference type="PANTHER" id="PTHR20986">
    <property type="entry name" value="FMRFAMIDE-RELATED PEPTIDES"/>
    <property type="match status" value="1"/>
</dbReference>
<proteinExistence type="inferred from homology"/>
<feature type="region of interest" description="Disordered" evidence="6">
    <location>
        <begin position="312"/>
        <end position="351"/>
    </location>
</feature>
<reference evidence="7 8" key="1">
    <citation type="submission" date="2017-12" db="EMBL/GenBank/DDBJ databases">
        <title>Hemimetabolous genomes reveal molecular basis of termite eusociality.</title>
        <authorList>
            <person name="Harrison M.C."/>
            <person name="Jongepier E."/>
            <person name="Robertson H.M."/>
            <person name="Arning N."/>
            <person name="Bitard-Feildel T."/>
            <person name="Chao H."/>
            <person name="Childers C.P."/>
            <person name="Dinh H."/>
            <person name="Doddapaneni H."/>
            <person name="Dugan S."/>
            <person name="Gowin J."/>
            <person name="Greiner C."/>
            <person name="Han Y."/>
            <person name="Hu H."/>
            <person name="Hughes D.S.T."/>
            <person name="Huylmans A.-K."/>
            <person name="Kemena C."/>
            <person name="Kremer L.P.M."/>
            <person name="Lee S.L."/>
            <person name="Lopez-Ezquerra A."/>
            <person name="Mallet L."/>
            <person name="Monroy-Kuhn J.M."/>
            <person name="Moser A."/>
            <person name="Murali S.C."/>
            <person name="Muzny D.M."/>
            <person name="Otani S."/>
            <person name="Piulachs M.-D."/>
            <person name="Poelchau M."/>
            <person name="Qu J."/>
            <person name="Schaub F."/>
            <person name="Wada-Katsumata A."/>
            <person name="Worley K.C."/>
            <person name="Xie Q."/>
            <person name="Ylla G."/>
            <person name="Poulsen M."/>
            <person name="Gibbs R.A."/>
            <person name="Schal C."/>
            <person name="Richards S."/>
            <person name="Belles X."/>
            <person name="Korb J."/>
            <person name="Bornberg-Bauer E."/>
        </authorList>
    </citation>
    <scope>NUCLEOTIDE SEQUENCE [LARGE SCALE GENOMIC DNA]</scope>
    <source>
        <tissue evidence="7">Whole body</tissue>
    </source>
</reference>
<comment type="subcellular location">
    <subcellularLocation>
        <location evidence="1">Secreted</location>
    </subcellularLocation>
</comment>
<dbReference type="InterPro" id="IPR002544">
    <property type="entry name" value="FMRFamid-related_peptide-like"/>
</dbReference>
<feature type="compositionally biased region" description="Polar residues" evidence="6">
    <location>
        <begin position="1"/>
        <end position="10"/>
    </location>
</feature>
<feature type="region of interest" description="Disordered" evidence="6">
    <location>
        <begin position="147"/>
        <end position="179"/>
    </location>
</feature>
<feature type="compositionally biased region" description="Acidic residues" evidence="6">
    <location>
        <begin position="341"/>
        <end position="350"/>
    </location>
</feature>
<dbReference type="EMBL" id="NEVH01020341">
    <property type="protein sequence ID" value="PNF21595.1"/>
    <property type="molecule type" value="Genomic_DNA"/>
</dbReference>
<keyword evidence="4" id="KW-0027">Amidation</keyword>
<dbReference type="GO" id="GO:0005576">
    <property type="term" value="C:extracellular region"/>
    <property type="evidence" value="ECO:0007669"/>
    <property type="project" value="UniProtKB-SubCell"/>
</dbReference>
<feature type="compositionally biased region" description="Basic and acidic residues" evidence="6">
    <location>
        <begin position="147"/>
        <end position="167"/>
    </location>
</feature>
<evidence type="ECO:0000256" key="2">
    <source>
        <dbReference type="ARBA" id="ARBA00006356"/>
    </source>
</evidence>
<evidence type="ECO:0000313" key="8">
    <source>
        <dbReference type="Proteomes" id="UP000235965"/>
    </source>
</evidence>
<organism evidence="7 8">
    <name type="scientific">Cryptotermes secundus</name>
    <dbReference type="NCBI Taxonomy" id="105785"/>
    <lineage>
        <taxon>Eukaryota</taxon>
        <taxon>Metazoa</taxon>
        <taxon>Ecdysozoa</taxon>
        <taxon>Arthropoda</taxon>
        <taxon>Hexapoda</taxon>
        <taxon>Insecta</taxon>
        <taxon>Pterygota</taxon>
        <taxon>Neoptera</taxon>
        <taxon>Polyneoptera</taxon>
        <taxon>Dictyoptera</taxon>
        <taxon>Blattodea</taxon>
        <taxon>Blattoidea</taxon>
        <taxon>Termitoidae</taxon>
        <taxon>Kalotermitidae</taxon>
        <taxon>Cryptotermitinae</taxon>
        <taxon>Cryptotermes</taxon>
    </lineage>
</organism>
<dbReference type="OrthoDB" id="5813613at2759"/>
<evidence type="ECO:0000256" key="1">
    <source>
        <dbReference type="ARBA" id="ARBA00004613"/>
    </source>
</evidence>
<dbReference type="InterPro" id="IPR051041">
    <property type="entry name" value="FMRFamide-related_np"/>
</dbReference>
<gene>
    <name evidence="7" type="ORF">B7P43_G12720</name>
</gene>
<dbReference type="STRING" id="105785.A0A2J7PZ34"/>
<dbReference type="GO" id="GO:0007218">
    <property type="term" value="P:neuropeptide signaling pathway"/>
    <property type="evidence" value="ECO:0007669"/>
    <property type="project" value="UniProtKB-KW"/>
</dbReference>
<accession>A0A2J7PZ34</accession>
<feature type="region of interest" description="Disordered" evidence="6">
    <location>
        <begin position="28"/>
        <end position="89"/>
    </location>
</feature>
<evidence type="ECO:0000256" key="3">
    <source>
        <dbReference type="ARBA" id="ARBA00022525"/>
    </source>
</evidence>
<evidence type="ECO:0000256" key="4">
    <source>
        <dbReference type="ARBA" id="ARBA00022815"/>
    </source>
</evidence>
<keyword evidence="8" id="KW-1185">Reference proteome</keyword>
<evidence type="ECO:0000256" key="5">
    <source>
        <dbReference type="ARBA" id="ARBA00023320"/>
    </source>
</evidence>
<dbReference type="Pfam" id="PF01581">
    <property type="entry name" value="FARP"/>
    <property type="match status" value="5"/>
</dbReference>
<keyword evidence="3" id="KW-0964">Secreted</keyword>
<feature type="compositionally biased region" description="Basic and acidic residues" evidence="6">
    <location>
        <begin position="36"/>
        <end position="45"/>
    </location>
</feature>
<evidence type="ECO:0000313" key="7">
    <source>
        <dbReference type="EMBL" id="PNF21595.1"/>
    </source>
</evidence>
<dbReference type="Proteomes" id="UP000235965">
    <property type="component" value="Unassembled WGS sequence"/>
</dbReference>
<comment type="similarity">
    <text evidence="2">Belongs to the FARP (FMRFamide related peptide) family.</text>
</comment>
<feature type="compositionally biased region" description="Basic and acidic residues" evidence="6">
    <location>
        <begin position="406"/>
        <end position="417"/>
    </location>
</feature>
<sequence length="423" mass="47536">MAASYRTDNPITEPPSIVLAAPDDVDNMAALGSDCEPEKSIKGAEEQGQPPSDRRQCSSGEANSVDSAPERYTLGETGRGGRATDNYIRFGRGGKQDNFIRFGRDRSDNFIRFGRGRTDNFIRFGRGRQDNFIRFGRNKQGNFFRFGRDMREGNDRDETDANSKDELSTSNNVRFGRGGKSDSNFIRLGRARPNSGFIRLGRRNDELSQPGEIRRSNSNFVRFGRQTNEDKFERLSRSSGSSDLRRGKLTDRNFIRLGRSGPLYNDVTEGESNEKYEERLGRLDKRGKTQNFVRFGKRSDEDEQLVRFGRDVTHMGGSASGGNGNNTTKHIRSRRSVTFPAEDETSEDSSDYPVVLSNNAYDDKISSTLDDSQIPFRYYSPLASGLPNYILSPELSVLAPLTNGGETKRVKGDEHSRNYIRLG</sequence>
<name>A0A2J7PZ34_9NEOP</name>
<keyword evidence="5" id="KW-0527">Neuropeptide</keyword>
<dbReference type="InParanoid" id="A0A2J7PZ34"/>